<name>A0A074VKV4_AURM1</name>
<reference evidence="1 2" key="1">
    <citation type="journal article" date="2014" name="BMC Genomics">
        <title>Genome sequencing of four Aureobasidium pullulans varieties: biotechnological potential, stress tolerance, and description of new species.</title>
        <authorList>
            <person name="Gostin Ar C."/>
            <person name="Ohm R.A."/>
            <person name="Kogej T."/>
            <person name="Sonjak S."/>
            <person name="Turk M."/>
            <person name="Zajc J."/>
            <person name="Zalar P."/>
            <person name="Grube M."/>
            <person name="Sun H."/>
            <person name="Han J."/>
            <person name="Sharma A."/>
            <person name="Chiniquy J."/>
            <person name="Ngan C.Y."/>
            <person name="Lipzen A."/>
            <person name="Barry K."/>
            <person name="Grigoriev I.V."/>
            <person name="Gunde-Cimerman N."/>
        </authorList>
    </citation>
    <scope>NUCLEOTIDE SEQUENCE [LARGE SCALE GENOMIC DNA]</scope>
    <source>
        <strain evidence="1 2">CBS 110374</strain>
    </source>
</reference>
<proteinExistence type="predicted"/>
<protein>
    <recommendedName>
        <fullName evidence="3">RNI-like protein</fullName>
    </recommendedName>
</protein>
<dbReference type="Gene3D" id="3.80.10.10">
    <property type="entry name" value="Ribonuclease Inhibitor"/>
    <property type="match status" value="1"/>
</dbReference>
<dbReference type="Proteomes" id="UP000030672">
    <property type="component" value="Unassembled WGS sequence"/>
</dbReference>
<dbReference type="RefSeq" id="XP_040878388.1">
    <property type="nucleotide sequence ID" value="XM_041028348.1"/>
</dbReference>
<dbReference type="HOGENOM" id="CLU_1111179_0_0_1"/>
<dbReference type="GeneID" id="63921721"/>
<evidence type="ECO:0008006" key="3">
    <source>
        <dbReference type="Google" id="ProtNLM"/>
    </source>
</evidence>
<organism evidence="1 2">
    <name type="scientific">Aureobasidium melanogenum (strain CBS 110374)</name>
    <name type="common">Aureobasidium pullulans var. melanogenum</name>
    <dbReference type="NCBI Taxonomy" id="1043003"/>
    <lineage>
        <taxon>Eukaryota</taxon>
        <taxon>Fungi</taxon>
        <taxon>Dikarya</taxon>
        <taxon>Ascomycota</taxon>
        <taxon>Pezizomycotina</taxon>
        <taxon>Dothideomycetes</taxon>
        <taxon>Dothideomycetidae</taxon>
        <taxon>Dothideales</taxon>
        <taxon>Saccotheciaceae</taxon>
        <taxon>Aureobasidium</taxon>
    </lineage>
</organism>
<evidence type="ECO:0000313" key="1">
    <source>
        <dbReference type="EMBL" id="KEQ61365.1"/>
    </source>
</evidence>
<gene>
    <name evidence="1" type="ORF">M437DRAFT_85816</name>
</gene>
<keyword evidence="2" id="KW-1185">Reference proteome</keyword>
<dbReference type="AlphaFoldDB" id="A0A074VKV4"/>
<dbReference type="SUPFAM" id="SSF52047">
    <property type="entry name" value="RNI-like"/>
    <property type="match status" value="1"/>
</dbReference>
<dbReference type="InterPro" id="IPR032675">
    <property type="entry name" value="LRR_dom_sf"/>
</dbReference>
<accession>A0A074VKV4</accession>
<dbReference type="EMBL" id="KL584838">
    <property type="protein sequence ID" value="KEQ61365.1"/>
    <property type="molecule type" value="Genomic_DNA"/>
</dbReference>
<evidence type="ECO:0000313" key="2">
    <source>
        <dbReference type="Proteomes" id="UP000030672"/>
    </source>
</evidence>
<sequence length="250" mass="28311">MPKLNYLELNNPVKQPKFFQSIRIQNNFPFQNLTEFELNATSAVISAAARVLPNVVKLGLCLQDGNGSCFKDLSDMPRLCKLKILGTRETTFARHELLALRALNRLEKLTIKTSEGNGLHDMLALQFTNSDFDAMVSGMPELRKLEFEVIWENRSVSILSSLSEHCPKLEELDLDGSYDLQALNDTSTVMFPNLKSLRIDDCVVHYIPVRLTPLQLGRLIDNHAPILEDLAFMVDFDDNPVLLAWHDIRG</sequence>